<dbReference type="AlphaFoldDB" id="A0A2N3PNQ6"/>
<gene>
    <name evidence="3" type="ORF">CWS72_23835</name>
</gene>
<evidence type="ECO:0000313" key="3">
    <source>
        <dbReference type="EMBL" id="PKU22041.1"/>
    </source>
</evidence>
<accession>A0A2N3PNQ6</accession>
<feature type="chain" id="PRO_5014658778" evidence="2">
    <location>
        <begin position="25"/>
        <end position="186"/>
    </location>
</feature>
<dbReference type="InterPro" id="IPR021395">
    <property type="entry name" value="DUF3035"/>
</dbReference>
<feature type="signal peptide" evidence="2">
    <location>
        <begin position="1"/>
        <end position="24"/>
    </location>
</feature>
<protein>
    <submittedName>
        <fullName evidence="3">DUF3035 domain-containing protein</fullName>
    </submittedName>
</protein>
<dbReference type="Proteomes" id="UP000233293">
    <property type="component" value="Unassembled WGS sequence"/>
</dbReference>
<dbReference type="PROSITE" id="PS51257">
    <property type="entry name" value="PROKAR_LIPOPROTEIN"/>
    <property type="match status" value="1"/>
</dbReference>
<evidence type="ECO:0000256" key="2">
    <source>
        <dbReference type="SAM" id="SignalP"/>
    </source>
</evidence>
<keyword evidence="2" id="KW-0732">Signal</keyword>
<dbReference type="OrthoDB" id="8478256at2"/>
<organism evidence="3 4">
    <name type="scientific">Telmatospirillum siberiense</name>
    <dbReference type="NCBI Taxonomy" id="382514"/>
    <lineage>
        <taxon>Bacteria</taxon>
        <taxon>Pseudomonadati</taxon>
        <taxon>Pseudomonadota</taxon>
        <taxon>Alphaproteobacteria</taxon>
        <taxon>Rhodospirillales</taxon>
        <taxon>Rhodospirillaceae</taxon>
        <taxon>Telmatospirillum</taxon>
    </lineage>
</organism>
<evidence type="ECO:0000256" key="1">
    <source>
        <dbReference type="SAM" id="MobiDB-lite"/>
    </source>
</evidence>
<feature type="region of interest" description="Disordered" evidence="1">
    <location>
        <begin position="48"/>
        <end position="70"/>
    </location>
</feature>
<reference evidence="4" key="1">
    <citation type="submission" date="2017-12" db="EMBL/GenBank/DDBJ databases">
        <title>Draft genome sequence of Telmatospirillum siberiense 26-4b1T, an acidotolerant peatland alphaproteobacterium potentially involved in sulfur cycling.</title>
        <authorList>
            <person name="Hausmann B."/>
            <person name="Pjevac P."/>
            <person name="Schreck K."/>
            <person name="Herbold C.W."/>
            <person name="Daims H."/>
            <person name="Wagner M."/>
            <person name="Pester M."/>
            <person name="Loy A."/>
        </authorList>
    </citation>
    <scope>NUCLEOTIDE SEQUENCE [LARGE SCALE GENOMIC DNA]</scope>
    <source>
        <strain evidence="4">26-4b1</strain>
    </source>
</reference>
<keyword evidence="4" id="KW-1185">Reference proteome</keyword>
<proteinExistence type="predicted"/>
<dbReference type="Pfam" id="PF11233">
    <property type="entry name" value="DUF3035"/>
    <property type="match status" value="1"/>
</dbReference>
<feature type="region of interest" description="Disordered" evidence="1">
    <location>
        <begin position="156"/>
        <end position="175"/>
    </location>
</feature>
<evidence type="ECO:0000313" key="4">
    <source>
        <dbReference type="Proteomes" id="UP000233293"/>
    </source>
</evidence>
<dbReference type="RefSeq" id="WP_101253155.1">
    <property type="nucleotide sequence ID" value="NZ_PIUM01000039.1"/>
</dbReference>
<comment type="caution">
    <text evidence="3">The sequence shown here is derived from an EMBL/GenBank/DDBJ whole genome shotgun (WGS) entry which is preliminary data.</text>
</comment>
<sequence>MTMVRLAAAVAVLSALSLTGCSEARRALGYDKAPPDEFTVMARAPLAQPPDFTLRPPLPGAPRPQEGTVRDQARSVLVPGRSGLSLGGASGLSQGEQTILTRVGASQADPNIRRKVDEETTALIEADNGFADKIMFWQDKPAPGEVLDATQEAKRLQRNASAGKPASEGSSPQIIRREKGWLEDIF</sequence>
<name>A0A2N3PNQ6_9PROT</name>
<dbReference type="EMBL" id="PIUM01000039">
    <property type="protein sequence ID" value="PKU22041.1"/>
    <property type="molecule type" value="Genomic_DNA"/>
</dbReference>